<name>A0A2G8JXQ4_STIJA</name>
<dbReference type="GO" id="GO:0005524">
    <property type="term" value="F:ATP binding"/>
    <property type="evidence" value="ECO:0007669"/>
    <property type="project" value="UniProtKB-KW"/>
</dbReference>
<dbReference type="GO" id="GO:0055087">
    <property type="term" value="C:Ski complex"/>
    <property type="evidence" value="ECO:0007669"/>
    <property type="project" value="TreeGrafter"/>
</dbReference>
<dbReference type="InterPro" id="IPR012961">
    <property type="entry name" value="Ski2/MTR4_C"/>
</dbReference>
<dbReference type="InterPro" id="IPR025696">
    <property type="entry name" value="Beta-barrel_MTR4"/>
</dbReference>
<proteinExistence type="predicted"/>
<keyword evidence="1" id="KW-0547">Nucleotide-binding</keyword>
<dbReference type="FunFam" id="1.10.3380.30:FF:000001">
    <property type="entry name" value="Ski2 ATP-dependent RNA helicase"/>
    <property type="match status" value="1"/>
</dbReference>
<evidence type="ECO:0000256" key="1">
    <source>
        <dbReference type="ARBA" id="ARBA00022741"/>
    </source>
</evidence>
<evidence type="ECO:0000313" key="7">
    <source>
        <dbReference type="EMBL" id="PIK40499.1"/>
    </source>
</evidence>
<evidence type="ECO:0000256" key="4">
    <source>
        <dbReference type="ARBA" id="ARBA00022840"/>
    </source>
</evidence>
<gene>
    <name evidence="7" type="ORF">BSL78_22660</name>
</gene>
<dbReference type="SMART" id="SM01142">
    <property type="entry name" value="DSHCT"/>
    <property type="match status" value="1"/>
</dbReference>
<dbReference type="PANTHER" id="PTHR12131">
    <property type="entry name" value="ATP-DEPENDENT RNA AND DNA HELICASE"/>
    <property type="match status" value="1"/>
</dbReference>
<dbReference type="InterPro" id="IPR050699">
    <property type="entry name" value="RNA-DNA_Helicase"/>
</dbReference>
<dbReference type="PANTHER" id="PTHR12131:SF1">
    <property type="entry name" value="ATP-DEPENDENT RNA HELICASE SUPV3L1, MITOCHONDRIAL-RELATED"/>
    <property type="match status" value="1"/>
</dbReference>
<sequence>MKKKVVTSLVICEENSNASGGDKQNGPSNESHVQPIKKEALFHPEGPCGHVIEDLEAEDILGITHTKVTIKPDAIIDNYKKRKLPRFSQDPPGQSTVLATQELLRLTEANPEGLETVDAVKDFHIDDMELVEQYKEMQNLDVTIGQFDCLGCSQFDDHFATFSKKMKMFEDQEHFNFLSCDDSLQLIPEYHQRIQVLQELGHISNEKILELKGRVACEMNIHELLITELIFRNILSPLEPGEIAALLSCTVFQDWKGSKPDLKELETLKQGVEKIKAIAQEIGEIQYNCQVDISPSEFVEQFGFGLTKVVYHWAKGMPFSEITKLTNVSEGIILKTIQRLDEILKDVRNASRIIGDPILKKKTEEASQLIKRDIIFAASLYTQ</sequence>
<dbReference type="Pfam" id="PF13234">
    <property type="entry name" value="MTR4_beta-barrel"/>
    <property type="match status" value="1"/>
</dbReference>
<dbReference type="EMBL" id="MRZV01001115">
    <property type="protein sequence ID" value="PIK40499.1"/>
    <property type="molecule type" value="Genomic_DNA"/>
</dbReference>
<dbReference type="AlphaFoldDB" id="A0A2G8JXQ4"/>
<evidence type="ECO:0000256" key="3">
    <source>
        <dbReference type="ARBA" id="ARBA00022806"/>
    </source>
</evidence>
<dbReference type="Gene3D" id="1.10.3380.30">
    <property type="match status" value="1"/>
</dbReference>
<feature type="domain" description="ATP-dependent RNA helicase Ski2/MTR4 C-terminal" evidence="6">
    <location>
        <begin position="204"/>
        <end position="382"/>
    </location>
</feature>
<dbReference type="STRING" id="307972.A0A2G8JXQ4"/>
<comment type="caution">
    <text evidence="7">The sequence shown here is derived from an EMBL/GenBank/DDBJ whole genome shotgun (WGS) entry which is preliminary data.</text>
</comment>
<comment type="catalytic activity">
    <reaction evidence="5">
        <text>ATP + H2O = ADP + phosphate + H(+)</text>
        <dbReference type="Rhea" id="RHEA:13065"/>
        <dbReference type="ChEBI" id="CHEBI:15377"/>
        <dbReference type="ChEBI" id="CHEBI:15378"/>
        <dbReference type="ChEBI" id="CHEBI:30616"/>
        <dbReference type="ChEBI" id="CHEBI:43474"/>
        <dbReference type="ChEBI" id="CHEBI:456216"/>
        <dbReference type="EC" id="3.6.4.13"/>
    </reaction>
</comment>
<dbReference type="GO" id="GO:0070478">
    <property type="term" value="P:nuclear-transcribed mRNA catabolic process, 3'-5' exonucleolytic nonsense-mediated decay"/>
    <property type="evidence" value="ECO:0007669"/>
    <property type="project" value="TreeGrafter"/>
</dbReference>
<protein>
    <submittedName>
        <fullName evidence="7">Putative helicase SKI2W</fullName>
    </submittedName>
</protein>
<dbReference type="Proteomes" id="UP000230750">
    <property type="component" value="Unassembled WGS sequence"/>
</dbReference>
<evidence type="ECO:0000313" key="8">
    <source>
        <dbReference type="Proteomes" id="UP000230750"/>
    </source>
</evidence>
<accession>A0A2G8JXQ4</accession>
<keyword evidence="2" id="KW-0378">Hydrolase</keyword>
<evidence type="ECO:0000256" key="2">
    <source>
        <dbReference type="ARBA" id="ARBA00022801"/>
    </source>
</evidence>
<evidence type="ECO:0000256" key="5">
    <source>
        <dbReference type="ARBA" id="ARBA00047984"/>
    </source>
</evidence>
<keyword evidence="3 7" id="KW-0347">Helicase</keyword>
<dbReference type="GO" id="GO:0016787">
    <property type="term" value="F:hydrolase activity"/>
    <property type="evidence" value="ECO:0007669"/>
    <property type="project" value="UniProtKB-KW"/>
</dbReference>
<evidence type="ECO:0000259" key="6">
    <source>
        <dbReference type="SMART" id="SM01142"/>
    </source>
</evidence>
<dbReference type="OrthoDB" id="64767at2759"/>
<keyword evidence="8" id="KW-1185">Reference proteome</keyword>
<reference evidence="7 8" key="1">
    <citation type="journal article" date="2017" name="PLoS Biol.">
        <title>The sea cucumber genome provides insights into morphological evolution and visceral regeneration.</title>
        <authorList>
            <person name="Zhang X."/>
            <person name="Sun L."/>
            <person name="Yuan J."/>
            <person name="Sun Y."/>
            <person name="Gao Y."/>
            <person name="Zhang L."/>
            <person name="Li S."/>
            <person name="Dai H."/>
            <person name="Hamel J.F."/>
            <person name="Liu C."/>
            <person name="Yu Y."/>
            <person name="Liu S."/>
            <person name="Lin W."/>
            <person name="Guo K."/>
            <person name="Jin S."/>
            <person name="Xu P."/>
            <person name="Storey K.B."/>
            <person name="Huan P."/>
            <person name="Zhang T."/>
            <person name="Zhou Y."/>
            <person name="Zhang J."/>
            <person name="Lin C."/>
            <person name="Li X."/>
            <person name="Xing L."/>
            <person name="Huo D."/>
            <person name="Sun M."/>
            <person name="Wang L."/>
            <person name="Mercier A."/>
            <person name="Li F."/>
            <person name="Yang H."/>
            <person name="Xiang J."/>
        </authorList>
    </citation>
    <scope>NUCLEOTIDE SEQUENCE [LARGE SCALE GENOMIC DNA]</scope>
    <source>
        <strain evidence="7">Shaxun</strain>
        <tissue evidence="7">Muscle</tissue>
    </source>
</reference>
<organism evidence="7 8">
    <name type="scientific">Stichopus japonicus</name>
    <name type="common">Sea cucumber</name>
    <dbReference type="NCBI Taxonomy" id="307972"/>
    <lineage>
        <taxon>Eukaryota</taxon>
        <taxon>Metazoa</taxon>
        <taxon>Echinodermata</taxon>
        <taxon>Eleutherozoa</taxon>
        <taxon>Echinozoa</taxon>
        <taxon>Holothuroidea</taxon>
        <taxon>Aspidochirotacea</taxon>
        <taxon>Aspidochirotida</taxon>
        <taxon>Stichopodidae</taxon>
        <taxon>Apostichopus</taxon>
    </lineage>
</organism>
<keyword evidence="4" id="KW-0067">ATP-binding</keyword>
<dbReference type="GO" id="GO:0003724">
    <property type="term" value="F:RNA helicase activity"/>
    <property type="evidence" value="ECO:0007669"/>
    <property type="project" value="UniProtKB-EC"/>
</dbReference>
<dbReference type="Pfam" id="PF08148">
    <property type="entry name" value="DSHCT"/>
    <property type="match status" value="1"/>
</dbReference>